<dbReference type="PRINTS" id="PR00449">
    <property type="entry name" value="RASTRNSFRMNG"/>
</dbReference>
<dbReference type="SUPFAM" id="SSF52540">
    <property type="entry name" value="P-loop containing nucleoside triphosphate hydrolases"/>
    <property type="match status" value="1"/>
</dbReference>
<feature type="compositionally biased region" description="Basic and acidic residues" evidence="5">
    <location>
        <begin position="321"/>
        <end position="330"/>
    </location>
</feature>
<feature type="compositionally biased region" description="Basic residues" evidence="5">
    <location>
        <begin position="428"/>
        <end position="437"/>
    </location>
</feature>
<feature type="region of interest" description="Disordered" evidence="5">
    <location>
        <begin position="216"/>
        <end position="247"/>
    </location>
</feature>
<dbReference type="GeneID" id="136814009"/>
<dbReference type="OrthoDB" id="18798at2759"/>
<feature type="compositionally biased region" description="Basic and acidic residues" evidence="5">
    <location>
        <begin position="368"/>
        <end position="398"/>
    </location>
</feature>
<accession>A0A7M5XAK8</accession>
<dbReference type="PROSITE" id="PS51421">
    <property type="entry name" value="RAS"/>
    <property type="match status" value="1"/>
</dbReference>
<evidence type="ECO:0000313" key="6">
    <source>
        <dbReference type="EnsemblMetazoa" id="CLYHEMP020351.1"/>
    </source>
</evidence>
<proteinExistence type="inferred from homology"/>
<feature type="region of interest" description="Disordered" evidence="5">
    <location>
        <begin position="270"/>
        <end position="330"/>
    </location>
</feature>
<evidence type="ECO:0000256" key="2">
    <source>
        <dbReference type="ARBA" id="ARBA00011984"/>
    </source>
</evidence>
<evidence type="ECO:0000256" key="1">
    <source>
        <dbReference type="ARBA" id="ARBA00008344"/>
    </source>
</evidence>
<protein>
    <recommendedName>
        <fullName evidence="2">small monomeric GTPase</fullName>
        <ecNumber evidence="2">3.6.5.2</ecNumber>
    </recommendedName>
</protein>
<evidence type="ECO:0000256" key="3">
    <source>
        <dbReference type="ARBA" id="ARBA00022801"/>
    </source>
</evidence>
<dbReference type="InterPro" id="IPR001806">
    <property type="entry name" value="Small_GTPase"/>
</dbReference>
<dbReference type="InterPro" id="IPR027417">
    <property type="entry name" value="P-loop_NTPase"/>
</dbReference>
<feature type="compositionally biased region" description="Basic and acidic residues" evidence="5">
    <location>
        <begin position="458"/>
        <end position="467"/>
    </location>
</feature>
<organism evidence="6 7">
    <name type="scientific">Clytia hemisphaerica</name>
    <dbReference type="NCBI Taxonomy" id="252671"/>
    <lineage>
        <taxon>Eukaryota</taxon>
        <taxon>Metazoa</taxon>
        <taxon>Cnidaria</taxon>
        <taxon>Hydrozoa</taxon>
        <taxon>Hydroidolina</taxon>
        <taxon>Leptothecata</taxon>
        <taxon>Obeliida</taxon>
        <taxon>Clytiidae</taxon>
        <taxon>Clytia</taxon>
    </lineage>
</organism>
<dbReference type="GO" id="GO:0003925">
    <property type="term" value="F:G protein activity"/>
    <property type="evidence" value="ECO:0007669"/>
    <property type="project" value="UniProtKB-EC"/>
</dbReference>
<feature type="compositionally biased region" description="Low complexity" evidence="5">
    <location>
        <begin position="275"/>
        <end position="295"/>
    </location>
</feature>
<evidence type="ECO:0000256" key="5">
    <source>
        <dbReference type="SAM" id="MobiDB-lite"/>
    </source>
</evidence>
<dbReference type="GO" id="GO:0005525">
    <property type="term" value="F:GTP binding"/>
    <property type="evidence" value="ECO:0007669"/>
    <property type="project" value="InterPro"/>
</dbReference>
<dbReference type="AlphaFoldDB" id="A0A7M5XAK8"/>
<dbReference type="Pfam" id="PF00071">
    <property type="entry name" value="Ras"/>
    <property type="match status" value="1"/>
</dbReference>
<dbReference type="Gene3D" id="3.40.50.300">
    <property type="entry name" value="P-loop containing nucleotide triphosphate hydrolases"/>
    <property type="match status" value="1"/>
</dbReference>
<dbReference type="EnsemblMetazoa" id="CLYHEMT020351.1">
    <property type="protein sequence ID" value="CLYHEMP020351.1"/>
    <property type="gene ID" value="CLYHEMG020351"/>
</dbReference>
<name>A0A7M5XAK8_9CNID</name>
<evidence type="ECO:0000313" key="7">
    <source>
        <dbReference type="Proteomes" id="UP000594262"/>
    </source>
</evidence>
<sequence>MKEDTRQRTKSGAKPDVRLALIGAPKVGKSAISVRFLTRRFIHEYQRSVEHTYRRNLEFGNEVIEYVLRDSSGTVENNNNLIQWASCVAVIYSISDKNSFNVASALLEEINFIYNSKNYKQNGPKSIGLIGNKKDLNHLREVSLREAKELANKHGANFWEVSASDDFHSTHAPLNSMVVEAYLNNLTLKAAKGGLVSPGSHVKGLDENVRNELISNQSIESDEGGLQPSTPFKIPMNPFDFSSEKRKSFKDRKKLDLKLNQLKSESLKKISMGRTSLDNDNFDSNNNTNSNSPDTMSLSTDNDEPIRTSSWSKKDKKRYAGRKEKSKESKELKELKEVKLTEMNGVGHEEIEQKKSNLQRCHSLTDLKSLEKEHHCEGVDSENKEDIEPHDVEDDKLTDLISPSSKITSSFSRLSSYSAGSGVPIKSPRPRKERRKTTGLTMTPEHIETDLASPRSPEPPREQSRFKRTEKKSVRRKISSIFRGPKLALETQ</sequence>
<evidence type="ECO:0000256" key="4">
    <source>
        <dbReference type="ARBA" id="ARBA00048098"/>
    </source>
</evidence>
<feature type="region of interest" description="Disordered" evidence="5">
    <location>
        <begin position="368"/>
        <end position="492"/>
    </location>
</feature>
<keyword evidence="3" id="KW-0378">Hydrolase</keyword>
<reference evidence="6" key="1">
    <citation type="submission" date="2021-01" db="UniProtKB">
        <authorList>
            <consortium name="EnsemblMetazoa"/>
        </authorList>
    </citation>
    <scope>IDENTIFICATION</scope>
</reference>
<dbReference type="SMART" id="SM00173">
    <property type="entry name" value="RAS"/>
    <property type="match status" value="1"/>
</dbReference>
<comment type="catalytic activity">
    <reaction evidence="4">
        <text>GTP + H2O = GDP + phosphate + H(+)</text>
        <dbReference type="Rhea" id="RHEA:19669"/>
        <dbReference type="ChEBI" id="CHEBI:15377"/>
        <dbReference type="ChEBI" id="CHEBI:15378"/>
        <dbReference type="ChEBI" id="CHEBI:37565"/>
        <dbReference type="ChEBI" id="CHEBI:43474"/>
        <dbReference type="ChEBI" id="CHEBI:58189"/>
        <dbReference type="EC" id="3.6.5.2"/>
    </reaction>
</comment>
<feature type="compositionally biased region" description="Basic residues" evidence="5">
    <location>
        <begin position="468"/>
        <end position="478"/>
    </location>
</feature>
<dbReference type="EC" id="3.6.5.2" evidence="2"/>
<dbReference type="InterPro" id="IPR051065">
    <property type="entry name" value="Ras-related_GTPase"/>
</dbReference>
<comment type="similarity">
    <text evidence="1">Belongs to the small GTPase superfamily. Ras family.</text>
</comment>
<dbReference type="PANTHER" id="PTHR45704">
    <property type="entry name" value="RAS-LIKE FAMILY MEMBER 11"/>
    <property type="match status" value="1"/>
</dbReference>
<dbReference type="PROSITE" id="PS51419">
    <property type="entry name" value="RAB"/>
    <property type="match status" value="1"/>
</dbReference>
<dbReference type="RefSeq" id="XP_066926620.1">
    <property type="nucleotide sequence ID" value="XM_067070519.1"/>
</dbReference>
<keyword evidence="7" id="KW-1185">Reference proteome</keyword>
<dbReference type="Proteomes" id="UP000594262">
    <property type="component" value="Unplaced"/>
</dbReference>
<dbReference type="SMART" id="SM00175">
    <property type="entry name" value="RAB"/>
    <property type="match status" value="1"/>
</dbReference>
<feature type="compositionally biased region" description="Low complexity" evidence="5">
    <location>
        <begin position="402"/>
        <end position="412"/>
    </location>
</feature>